<dbReference type="InParanoid" id="A0A5J5EXZ9"/>
<evidence type="ECO:0000313" key="2">
    <source>
        <dbReference type="EMBL" id="KAA8906859.1"/>
    </source>
</evidence>
<comment type="caution">
    <text evidence="2">The sequence shown here is derived from an EMBL/GenBank/DDBJ whole genome shotgun (WGS) entry which is preliminary data.</text>
</comment>
<accession>A0A5J5EXZ9</accession>
<dbReference type="AlphaFoldDB" id="A0A5J5EXZ9"/>
<feature type="region of interest" description="Disordered" evidence="1">
    <location>
        <begin position="1"/>
        <end position="83"/>
    </location>
</feature>
<dbReference type="EMBL" id="VXIS01000084">
    <property type="protein sequence ID" value="KAA8906859.1"/>
    <property type="molecule type" value="Genomic_DNA"/>
</dbReference>
<gene>
    <name evidence="2" type="ORF">FN846DRAFT_906813</name>
</gene>
<keyword evidence="3" id="KW-1185">Reference proteome</keyword>
<sequence length="288" mass="32279">MSTDDYDILDQVQEQANHLPTPPRQYVDRAVGSTSSSSNSSMEREPEHRRRRQHGGQYQQARPRRQGHDPIPVGTRCTNSPPLPPAVEAVEGRPPLAPMQQIHERTRIISGQPAAIHKPWRLAEAAAVAASQETAEPAFPDEVEIQGEAEEDDNDRESMNRDVDVKRDSKDGLGDAHEISETRVSRPLENGETATRLARNVKTTRFPRYRDPRREFPTRVQATLYLGPELDAQRFKSPLPEFILAQPALEQRESATCGLAEPVSLFGNNICSWEETTLSPHSCGCWYG</sequence>
<evidence type="ECO:0000313" key="3">
    <source>
        <dbReference type="Proteomes" id="UP000326924"/>
    </source>
</evidence>
<feature type="region of interest" description="Disordered" evidence="1">
    <location>
        <begin position="147"/>
        <end position="190"/>
    </location>
</feature>
<feature type="compositionally biased region" description="Basic and acidic residues" evidence="1">
    <location>
        <begin position="156"/>
        <end position="186"/>
    </location>
</feature>
<protein>
    <submittedName>
        <fullName evidence="2">Uncharacterized protein</fullName>
    </submittedName>
</protein>
<evidence type="ECO:0000256" key="1">
    <source>
        <dbReference type="SAM" id="MobiDB-lite"/>
    </source>
</evidence>
<organism evidence="2 3">
    <name type="scientific">Sphaerosporella brunnea</name>
    <dbReference type="NCBI Taxonomy" id="1250544"/>
    <lineage>
        <taxon>Eukaryota</taxon>
        <taxon>Fungi</taxon>
        <taxon>Dikarya</taxon>
        <taxon>Ascomycota</taxon>
        <taxon>Pezizomycotina</taxon>
        <taxon>Pezizomycetes</taxon>
        <taxon>Pezizales</taxon>
        <taxon>Pyronemataceae</taxon>
        <taxon>Sphaerosporella</taxon>
    </lineage>
</organism>
<reference evidence="2 3" key="1">
    <citation type="submission" date="2019-09" db="EMBL/GenBank/DDBJ databases">
        <title>Draft genome of the ectomycorrhizal ascomycete Sphaerosporella brunnea.</title>
        <authorList>
            <consortium name="DOE Joint Genome Institute"/>
            <person name="Benucci G.M."/>
            <person name="Marozzi G."/>
            <person name="Antonielli L."/>
            <person name="Sanchez S."/>
            <person name="Marco P."/>
            <person name="Wang X."/>
            <person name="Falini L.B."/>
            <person name="Barry K."/>
            <person name="Haridas S."/>
            <person name="Lipzen A."/>
            <person name="Labutti K."/>
            <person name="Grigoriev I.V."/>
            <person name="Murat C."/>
            <person name="Martin F."/>
            <person name="Albertini E."/>
            <person name="Donnini D."/>
            <person name="Bonito G."/>
        </authorList>
    </citation>
    <scope>NUCLEOTIDE SEQUENCE [LARGE SCALE GENOMIC DNA]</scope>
    <source>
        <strain evidence="2 3">Sb_GMNB300</strain>
    </source>
</reference>
<proteinExistence type="predicted"/>
<name>A0A5J5EXZ9_9PEZI</name>
<dbReference type="Proteomes" id="UP000326924">
    <property type="component" value="Unassembled WGS sequence"/>
</dbReference>